<dbReference type="KEGG" id="hir:HETIRDRAFT_431988"/>
<protein>
    <recommendedName>
        <fullName evidence="1">non-specific serine/threonine protein kinase</fullName>
        <ecNumber evidence="1">2.7.11.1</ecNumber>
    </recommendedName>
    <alternativeName>
        <fullName evidence="9">Halotolerance protein 4</fullName>
    </alternativeName>
</protein>
<sequence>MTVSDAVDAPQPSDEGESLDGLDKPPLGDLSSPSPRLSKSPIPQNKSHPNGSSTAKRTTPASSVPSSPRKHDPAYPASGLHPPLAPSHSSSIPLPPPDAKSHRKEPGHTVDSLKKLVLPVANGSVSTPGSSTPSPADSPSPTESGGWSLPSTRPPSQAPSRAPSMSGPKPDNASLLKVTPHAFQKLSKKGAHTPLAPATPVEPPRPKGPPSVHSDTGGHKFTLKELLASGPKLARKSSARSTASSKKSDSEGGGARSTTGGESTVSLLKKYGTCERVAIGKGATSVVRLAHKWDRTEEKLYAVKEFRKRRKNETEKEYVKKLTAEFCISSTLHHINVVETVDLVQDENQHWCEVMEFCPGGDLYAAIKKGHMSPSEIECCFKQILCGVSYLHSQGVAHRDIKPENLFFDTKGHLKIGDYGASTVYRLPWEATIHMSTGLCGSEPYIAPEQFLNKPYDARLVDIWAVGVVYYCLYFQELPWRVAQQTDALYAAYTAACANPQQTACPPTINNLSPRMCRPLIRRMLEPDPKQRALIEECMQHAWTESIEVCHAVPSPAHVHVHAQSLAQAQHAHVFFSPLCSVVGSRLLRGRQSARVGHDSPAPPPLFPYVRVYVCATPALEGSATSWTVRRAPIFLNYARKCHPDI</sequence>
<evidence type="ECO:0000259" key="12">
    <source>
        <dbReference type="PROSITE" id="PS50011"/>
    </source>
</evidence>
<accession>W4KPY1</accession>
<keyword evidence="14" id="KW-1185">Reference proteome</keyword>
<evidence type="ECO:0000256" key="2">
    <source>
        <dbReference type="ARBA" id="ARBA00022527"/>
    </source>
</evidence>
<dbReference type="PROSITE" id="PS50011">
    <property type="entry name" value="PROTEIN_KINASE_DOM"/>
    <property type="match status" value="1"/>
</dbReference>
<evidence type="ECO:0000256" key="10">
    <source>
        <dbReference type="PROSITE-ProRule" id="PRU10141"/>
    </source>
</evidence>
<evidence type="ECO:0000256" key="7">
    <source>
        <dbReference type="ARBA" id="ARBA00047899"/>
    </source>
</evidence>
<dbReference type="GO" id="GO:0005829">
    <property type="term" value="C:cytosol"/>
    <property type="evidence" value="ECO:0007669"/>
    <property type="project" value="TreeGrafter"/>
</dbReference>
<dbReference type="CDD" id="cd13994">
    <property type="entry name" value="STKc_HAL4_like"/>
    <property type="match status" value="1"/>
</dbReference>
<feature type="compositionally biased region" description="Pro residues" evidence="11">
    <location>
        <begin position="200"/>
        <end position="209"/>
    </location>
</feature>
<proteinExistence type="predicted"/>
<dbReference type="RefSeq" id="XP_009541709.1">
    <property type="nucleotide sequence ID" value="XM_009543414.1"/>
</dbReference>
<dbReference type="SMART" id="SM00220">
    <property type="entry name" value="S_TKc"/>
    <property type="match status" value="1"/>
</dbReference>
<dbReference type="EC" id="2.7.11.1" evidence="1"/>
<feature type="compositionally biased region" description="Low complexity" evidence="11">
    <location>
        <begin position="124"/>
        <end position="151"/>
    </location>
</feature>
<evidence type="ECO:0000256" key="1">
    <source>
        <dbReference type="ARBA" id="ARBA00012513"/>
    </source>
</evidence>
<evidence type="ECO:0000313" key="13">
    <source>
        <dbReference type="EMBL" id="ETW87852.1"/>
    </source>
</evidence>
<dbReference type="GeneID" id="20674581"/>
<evidence type="ECO:0000313" key="14">
    <source>
        <dbReference type="Proteomes" id="UP000030671"/>
    </source>
</evidence>
<dbReference type="GO" id="GO:0005524">
    <property type="term" value="F:ATP binding"/>
    <property type="evidence" value="ECO:0007669"/>
    <property type="project" value="UniProtKB-UniRule"/>
</dbReference>
<dbReference type="EMBL" id="KI925454">
    <property type="protein sequence ID" value="ETW87852.1"/>
    <property type="molecule type" value="Genomic_DNA"/>
</dbReference>
<dbReference type="HOGENOM" id="CLU_000288_127_2_1"/>
<dbReference type="InterPro" id="IPR000719">
    <property type="entry name" value="Prot_kinase_dom"/>
</dbReference>
<dbReference type="InterPro" id="IPR017441">
    <property type="entry name" value="Protein_kinase_ATP_BS"/>
</dbReference>
<dbReference type="eggNOG" id="KOG0590">
    <property type="taxonomic scope" value="Eukaryota"/>
</dbReference>
<comment type="catalytic activity">
    <reaction evidence="8">
        <text>L-seryl-[protein] + ATP = O-phospho-L-seryl-[protein] + ADP + H(+)</text>
        <dbReference type="Rhea" id="RHEA:17989"/>
        <dbReference type="Rhea" id="RHEA-COMP:9863"/>
        <dbReference type="Rhea" id="RHEA-COMP:11604"/>
        <dbReference type="ChEBI" id="CHEBI:15378"/>
        <dbReference type="ChEBI" id="CHEBI:29999"/>
        <dbReference type="ChEBI" id="CHEBI:30616"/>
        <dbReference type="ChEBI" id="CHEBI:83421"/>
        <dbReference type="ChEBI" id="CHEBI:456216"/>
        <dbReference type="EC" id="2.7.11.1"/>
    </reaction>
</comment>
<feature type="compositionally biased region" description="Basic and acidic residues" evidence="11">
    <location>
        <begin position="104"/>
        <end position="114"/>
    </location>
</feature>
<dbReference type="PANTHER" id="PTHR24343:SF558">
    <property type="entry name" value="PROTEIN KINASE DOMAIN-CONTAINING PROTEIN"/>
    <property type="match status" value="1"/>
</dbReference>
<dbReference type="Gene3D" id="1.10.510.10">
    <property type="entry name" value="Transferase(Phosphotransferase) domain 1"/>
    <property type="match status" value="1"/>
</dbReference>
<evidence type="ECO:0000256" key="5">
    <source>
        <dbReference type="ARBA" id="ARBA00022777"/>
    </source>
</evidence>
<dbReference type="InterPro" id="IPR011009">
    <property type="entry name" value="Kinase-like_dom_sf"/>
</dbReference>
<evidence type="ECO:0000256" key="6">
    <source>
        <dbReference type="ARBA" id="ARBA00022840"/>
    </source>
</evidence>
<evidence type="ECO:0000256" key="3">
    <source>
        <dbReference type="ARBA" id="ARBA00022679"/>
    </source>
</evidence>
<comment type="catalytic activity">
    <reaction evidence="7">
        <text>L-threonyl-[protein] + ATP = O-phospho-L-threonyl-[protein] + ADP + H(+)</text>
        <dbReference type="Rhea" id="RHEA:46608"/>
        <dbReference type="Rhea" id="RHEA-COMP:11060"/>
        <dbReference type="Rhea" id="RHEA-COMP:11605"/>
        <dbReference type="ChEBI" id="CHEBI:15378"/>
        <dbReference type="ChEBI" id="CHEBI:30013"/>
        <dbReference type="ChEBI" id="CHEBI:30616"/>
        <dbReference type="ChEBI" id="CHEBI:61977"/>
        <dbReference type="ChEBI" id="CHEBI:456216"/>
        <dbReference type="EC" id="2.7.11.1"/>
    </reaction>
</comment>
<gene>
    <name evidence="13" type="ORF">HETIRDRAFT_431988</name>
</gene>
<dbReference type="InterPro" id="IPR008271">
    <property type="entry name" value="Ser/Thr_kinase_AS"/>
</dbReference>
<feature type="compositionally biased region" description="Polar residues" evidence="11">
    <location>
        <begin position="44"/>
        <end position="66"/>
    </location>
</feature>
<dbReference type="PANTHER" id="PTHR24343">
    <property type="entry name" value="SERINE/THREONINE KINASE"/>
    <property type="match status" value="1"/>
</dbReference>
<dbReference type="Pfam" id="PF00069">
    <property type="entry name" value="Pkinase"/>
    <property type="match status" value="1"/>
</dbReference>
<feature type="binding site" evidence="10">
    <location>
        <position position="304"/>
    </location>
    <ligand>
        <name>ATP</name>
        <dbReference type="ChEBI" id="CHEBI:30616"/>
    </ligand>
</feature>
<reference evidence="13 14" key="1">
    <citation type="journal article" date="2012" name="New Phytol.">
        <title>Insight into trade-off between wood decay and parasitism from the genome of a fungal forest pathogen.</title>
        <authorList>
            <person name="Olson A."/>
            <person name="Aerts A."/>
            <person name="Asiegbu F."/>
            <person name="Belbahri L."/>
            <person name="Bouzid O."/>
            <person name="Broberg A."/>
            <person name="Canback B."/>
            <person name="Coutinho P.M."/>
            <person name="Cullen D."/>
            <person name="Dalman K."/>
            <person name="Deflorio G."/>
            <person name="van Diepen L.T."/>
            <person name="Dunand C."/>
            <person name="Duplessis S."/>
            <person name="Durling M."/>
            <person name="Gonthier P."/>
            <person name="Grimwood J."/>
            <person name="Fossdal C.G."/>
            <person name="Hansson D."/>
            <person name="Henrissat B."/>
            <person name="Hietala A."/>
            <person name="Himmelstrand K."/>
            <person name="Hoffmeister D."/>
            <person name="Hogberg N."/>
            <person name="James T.Y."/>
            <person name="Karlsson M."/>
            <person name="Kohler A."/>
            <person name="Kues U."/>
            <person name="Lee Y.H."/>
            <person name="Lin Y.C."/>
            <person name="Lind M."/>
            <person name="Lindquist E."/>
            <person name="Lombard V."/>
            <person name="Lucas S."/>
            <person name="Lunden K."/>
            <person name="Morin E."/>
            <person name="Murat C."/>
            <person name="Park J."/>
            <person name="Raffaello T."/>
            <person name="Rouze P."/>
            <person name="Salamov A."/>
            <person name="Schmutz J."/>
            <person name="Solheim H."/>
            <person name="Stahlberg J."/>
            <person name="Velez H."/>
            <person name="de Vries R.P."/>
            <person name="Wiebenga A."/>
            <person name="Woodward S."/>
            <person name="Yakovlev I."/>
            <person name="Garbelotto M."/>
            <person name="Martin F."/>
            <person name="Grigoriev I.V."/>
            <person name="Stenlid J."/>
        </authorList>
    </citation>
    <scope>NUCLEOTIDE SEQUENCE [LARGE SCALE GENOMIC DNA]</scope>
    <source>
        <strain evidence="13 14">TC 32-1</strain>
    </source>
</reference>
<keyword evidence="6 10" id="KW-0067">ATP-binding</keyword>
<keyword evidence="4 10" id="KW-0547">Nucleotide-binding</keyword>
<dbReference type="SUPFAM" id="SSF56112">
    <property type="entry name" value="Protein kinase-like (PK-like)"/>
    <property type="match status" value="1"/>
</dbReference>
<evidence type="ECO:0000256" key="11">
    <source>
        <dbReference type="SAM" id="MobiDB-lite"/>
    </source>
</evidence>
<dbReference type="AlphaFoldDB" id="W4KPY1"/>
<dbReference type="GO" id="GO:0004674">
    <property type="term" value="F:protein serine/threonine kinase activity"/>
    <property type="evidence" value="ECO:0007669"/>
    <property type="project" value="UniProtKB-KW"/>
</dbReference>
<keyword evidence="2" id="KW-0723">Serine/threonine-protein kinase</keyword>
<name>W4KPY1_HETIT</name>
<dbReference type="PROSITE" id="PS00108">
    <property type="entry name" value="PROTEIN_KINASE_ST"/>
    <property type="match status" value="1"/>
</dbReference>
<dbReference type="GO" id="GO:0030003">
    <property type="term" value="P:intracellular monoatomic cation homeostasis"/>
    <property type="evidence" value="ECO:0007669"/>
    <property type="project" value="TreeGrafter"/>
</dbReference>
<evidence type="ECO:0000256" key="9">
    <source>
        <dbReference type="ARBA" id="ARBA00078109"/>
    </source>
</evidence>
<dbReference type="STRING" id="747525.W4KPY1"/>
<dbReference type="FunFam" id="1.10.510.10:FF:000183">
    <property type="entry name" value="Serine/threonine-protein kinase hal4"/>
    <property type="match status" value="1"/>
</dbReference>
<feature type="region of interest" description="Disordered" evidence="11">
    <location>
        <begin position="1"/>
        <end position="262"/>
    </location>
</feature>
<feature type="compositionally biased region" description="Low complexity" evidence="11">
    <location>
        <begin position="78"/>
        <end position="92"/>
    </location>
</feature>
<dbReference type="OrthoDB" id="6513151at2759"/>
<organism evidence="13 14">
    <name type="scientific">Heterobasidion irregulare (strain TC 32-1)</name>
    <dbReference type="NCBI Taxonomy" id="747525"/>
    <lineage>
        <taxon>Eukaryota</taxon>
        <taxon>Fungi</taxon>
        <taxon>Dikarya</taxon>
        <taxon>Basidiomycota</taxon>
        <taxon>Agaricomycotina</taxon>
        <taxon>Agaricomycetes</taxon>
        <taxon>Russulales</taxon>
        <taxon>Bondarzewiaceae</taxon>
        <taxon>Heterobasidion</taxon>
        <taxon>Heterobasidion annosum species complex</taxon>
    </lineage>
</organism>
<keyword evidence="3" id="KW-0808">Transferase</keyword>
<keyword evidence="5" id="KW-0418">Kinase</keyword>
<dbReference type="Proteomes" id="UP000030671">
    <property type="component" value="Unassembled WGS sequence"/>
</dbReference>
<evidence type="ECO:0000256" key="8">
    <source>
        <dbReference type="ARBA" id="ARBA00048679"/>
    </source>
</evidence>
<evidence type="ECO:0000256" key="4">
    <source>
        <dbReference type="ARBA" id="ARBA00022741"/>
    </source>
</evidence>
<feature type="domain" description="Protein kinase" evidence="12">
    <location>
        <begin position="273"/>
        <end position="544"/>
    </location>
</feature>
<dbReference type="PROSITE" id="PS00107">
    <property type="entry name" value="PROTEIN_KINASE_ATP"/>
    <property type="match status" value="1"/>
</dbReference>
<dbReference type="InParanoid" id="W4KPY1"/>
<feature type="compositionally biased region" description="Low complexity" evidence="11">
    <location>
        <begin position="24"/>
        <end position="43"/>
    </location>
</feature>